<evidence type="ECO:0000259" key="4">
    <source>
        <dbReference type="Pfam" id="PF05368"/>
    </source>
</evidence>
<evidence type="ECO:0000313" key="5">
    <source>
        <dbReference type="EMBL" id="KAK6952559.1"/>
    </source>
</evidence>
<evidence type="ECO:0000256" key="1">
    <source>
        <dbReference type="ARBA" id="ARBA00006328"/>
    </source>
</evidence>
<evidence type="ECO:0000256" key="2">
    <source>
        <dbReference type="ARBA" id="ARBA00022857"/>
    </source>
</evidence>
<comment type="similarity">
    <text evidence="1">Belongs to the NmrA-type oxidoreductase family.</text>
</comment>
<dbReference type="Pfam" id="PF05368">
    <property type="entry name" value="NmrA"/>
    <property type="match status" value="1"/>
</dbReference>
<dbReference type="GO" id="GO:0005634">
    <property type="term" value="C:nucleus"/>
    <property type="evidence" value="ECO:0007669"/>
    <property type="project" value="TreeGrafter"/>
</dbReference>
<dbReference type="InterPro" id="IPR008030">
    <property type="entry name" value="NmrA-like"/>
</dbReference>
<protein>
    <recommendedName>
        <fullName evidence="4">NmrA-like domain-containing protein</fullName>
    </recommendedName>
</protein>
<dbReference type="Gene3D" id="3.40.50.720">
    <property type="entry name" value="NAD(P)-binding Rossmann-like Domain"/>
    <property type="match status" value="1"/>
</dbReference>
<keyword evidence="6" id="KW-1185">Reference proteome</keyword>
<dbReference type="GO" id="GO:0016491">
    <property type="term" value="F:oxidoreductase activity"/>
    <property type="evidence" value="ECO:0007669"/>
    <property type="project" value="UniProtKB-KW"/>
</dbReference>
<feature type="non-terminal residue" evidence="5">
    <location>
        <position position="1"/>
    </location>
</feature>
<dbReference type="SUPFAM" id="SSF51735">
    <property type="entry name" value="NAD(P)-binding Rossmann-fold domains"/>
    <property type="match status" value="1"/>
</dbReference>
<dbReference type="CDD" id="cd05251">
    <property type="entry name" value="NmrA_like_SDR_a"/>
    <property type="match status" value="1"/>
</dbReference>
<accession>A0AAX6MIW8</accession>
<proteinExistence type="inferred from homology"/>
<name>A0AAX6MIW8_9PEZI</name>
<dbReference type="Proteomes" id="UP001369815">
    <property type="component" value="Unassembled WGS sequence"/>
</dbReference>
<dbReference type="AlphaFoldDB" id="A0AAX6MIW8"/>
<evidence type="ECO:0000313" key="6">
    <source>
        <dbReference type="Proteomes" id="UP001369815"/>
    </source>
</evidence>
<gene>
    <name evidence="5" type="ORF">Daesc_007100</name>
</gene>
<feature type="domain" description="NmrA-like" evidence="4">
    <location>
        <begin position="12"/>
        <end position="254"/>
    </location>
</feature>
<organism evidence="5 6">
    <name type="scientific">Daldinia eschscholtzii</name>
    <dbReference type="NCBI Taxonomy" id="292717"/>
    <lineage>
        <taxon>Eukaryota</taxon>
        <taxon>Fungi</taxon>
        <taxon>Dikarya</taxon>
        <taxon>Ascomycota</taxon>
        <taxon>Pezizomycotina</taxon>
        <taxon>Sordariomycetes</taxon>
        <taxon>Xylariomycetidae</taxon>
        <taxon>Xylariales</taxon>
        <taxon>Hypoxylaceae</taxon>
        <taxon>Daldinia</taxon>
    </lineage>
</organism>
<reference evidence="5 6" key="1">
    <citation type="journal article" date="2024" name="Front Chem Biol">
        <title>Unveiling the potential of Daldinia eschscholtzii MFLUCC 19-0629 through bioactivity and bioinformatics studies for enhanced sustainable agriculture production.</title>
        <authorList>
            <person name="Brooks S."/>
            <person name="Weaver J.A."/>
            <person name="Klomchit A."/>
            <person name="Alharthi S.A."/>
            <person name="Onlamun T."/>
            <person name="Nurani R."/>
            <person name="Vong T.K."/>
            <person name="Alberti F."/>
            <person name="Greco C."/>
        </authorList>
    </citation>
    <scope>NUCLEOTIDE SEQUENCE [LARGE SCALE GENOMIC DNA]</scope>
    <source>
        <strain evidence="5">MFLUCC 19-0629</strain>
    </source>
</reference>
<dbReference type="PANTHER" id="PTHR42748:SF30">
    <property type="entry name" value="NMRA-LIKE DOMAIN-CONTAINING PROTEIN"/>
    <property type="match status" value="1"/>
</dbReference>
<dbReference type="InterPro" id="IPR051164">
    <property type="entry name" value="NmrA-like_oxidored"/>
</dbReference>
<sequence length="311" mass="34757">SPIISRRIIKMSTFLVTLATGQQGKATIAALLERGAKVHAVVRDPTKPAARELESQGVVLFKGDNDDIDTFRNAAKGCKGVYLNLVSFPDNEDPGRQAARILEACKEAGVEHVVASTSGWVGSKEKWDHPLNKSEWLKGFCKHDADVEDAVRGSGIKYFTIIRPFWFHSNYLPPVVDEFYPELWTKGELVHLFKPGVIFPHVNVGDIGRFAAMVLFNPVKFHGEEIELASQNLTIDDVADLIRKVTGKPITVRSRTAEEEDDSIPTIAWQRWANVVDLSVDTKALEQKYDFHFTTLEEFLKQEAARSNIPA</sequence>
<keyword evidence="2" id="KW-0521">NADP</keyword>
<evidence type="ECO:0000256" key="3">
    <source>
        <dbReference type="ARBA" id="ARBA00023002"/>
    </source>
</evidence>
<dbReference type="PANTHER" id="PTHR42748">
    <property type="entry name" value="NITROGEN METABOLITE REPRESSION PROTEIN NMRA FAMILY MEMBER"/>
    <property type="match status" value="1"/>
</dbReference>
<keyword evidence="3" id="KW-0560">Oxidoreductase</keyword>
<dbReference type="InterPro" id="IPR036291">
    <property type="entry name" value="NAD(P)-bd_dom_sf"/>
</dbReference>
<dbReference type="EMBL" id="JBANMG010000006">
    <property type="protein sequence ID" value="KAK6952559.1"/>
    <property type="molecule type" value="Genomic_DNA"/>
</dbReference>
<comment type="caution">
    <text evidence="5">The sequence shown here is derived from an EMBL/GenBank/DDBJ whole genome shotgun (WGS) entry which is preliminary data.</text>
</comment>